<organism evidence="1 2">
    <name type="scientific">Laetiporus sulphureus 93-53</name>
    <dbReference type="NCBI Taxonomy" id="1314785"/>
    <lineage>
        <taxon>Eukaryota</taxon>
        <taxon>Fungi</taxon>
        <taxon>Dikarya</taxon>
        <taxon>Basidiomycota</taxon>
        <taxon>Agaricomycotina</taxon>
        <taxon>Agaricomycetes</taxon>
        <taxon>Polyporales</taxon>
        <taxon>Laetiporus</taxon>
    </lineage>
</organism>
<dbReference type="InParanoid" id="A0A165BV97"/>
<reference evidence="1 2" key="1">
    <citation type="journal article" date="2016" name="Mol. Biol. Evol.">
        <title>Comparative Genomics of Early-Diverging Mushroom-Forming Fungi Provides Insights into the Origins of Lignocellulose Decay Capabilities.</title>
        <authorList>
            <person name="Nagy L.G."/>
            <person name="Riley R."/>
            <person name="Tritt A."/>
            <person name="Adam C."/>
            <person name="Daum C."/>
            <person name="Floudas D."/>
            <person name="Sun H."/>
            <person name="Yadav J.S."/>
            <person name="Pangilinan J."/>
            <person name="Larsson K.H."/>
            <person name="Matsuura K."/>
            <person name="Barry K."/>
            <person name="Labutti K."/>
            <person name="Kuo R."/>
            <person name="Ohm R.A."/>
            <person name="Bhattacharya S.S."/>
            <person name="Shirouzu T."/>
            <person name="Yoshinaga Y."/>
            <person name="Martin F.M."/>
            <person name="Grigoriev I.V."/>
            <person name="Hibbett D.S."/>
        </authorList>
    </citation>
    <scope>NUCLEOTIDE SEQUENCE [LARGE SCALE GENOMIC DNA]</scope>
    <source>
        <strain evidence="1 2">93-53</strain>
    </source>
</reference>
<accession>A0A165BV97</accession>
<dbReference type="Pfam" id="PF18758">
    <property type="entry name" value="KDZ"/>
    <property type="match status" value="1"/>
</dbReference>
<sequence>MWGIFEETGIFASACHHGFILWICDMMRSGELAKYPLTIIAKMVAILED</sequence>
<dbReference type="AlphaFoldDB" id="A0A165BV97"/>
<evidence type="ECO:0000313" key="1">
    <source>
        <dbReference type="EMBL" id="KZT01719.1"/>
    </source>
</evidence>
<dbReference type="RefSeq" id="XP_040759459.1">
    <property type="nucleotide sequence ID" value="XM_040905048.1"/>
</dbReference>
<gene>
    <name evidence="1" type="ORF">LAESUDRAFT_663270</name>
</gene>
<evidence type="ECO:0000313" key="2">
    <source>
        <dbReference type="Proteomes" id="UP000076871"/>
    </source>
</evidence>
<protein>
    <submittedName>
        <fullName evidence="1">Uncharacterized protein</fullName>
    </submittedName>
</protein>
<dbReference type="Proteomes" id="UP000076871">
    <property type="component" value="Unassembled WGS sequence"/>
</dbReference>
<dbReference type="InterPro" id="IPR040521">
    <property type="entry name" value="KDZ"/>
</dbReference>
<dbReference type="GeneID" id="63822078"/>
<keyword evidence="2" id="KW-1185">Reference proteome</keyword>
<proteinExistence type="predicted"/>
<dbReference type="EMBL" id="KV427660">
    <property type="protein sequence ID" value="KZT01719.1"/>
    <property type="molecule type" value="Genomic_DNA"/>
</dbReference>
<dbReference type="OrthoDB" id="3251205at2759"/>
<name>A0A165BV97_9APHY</name>
<dbReference type="STRING" id="1314785.A0A165BV97"/>